<dbReference type="EC" id="2.7.7.62" evidence="9"/>
<evidence type="ECO:0000256" key="12">
    <source>
        <dbReference type="ARBA" id="ARBA00022741"/>
    </source>
</evidence>
<evidence type="ECO:0000256" key="17">
    <source>
        <dbReference type="ARBA" id="ARBA00030571"/>
    </source>
</evidence>
<evidence type="ECO:0000256" key="11">
    <source>
        <dbReference type="ARBA" id="ARBA00022679"/>
    </source>
</evidence>
<comment type="pathway">
    <text evidence="6">Cofactor biosynthesis; adenosylcobalamin biosynthesis; adenosylcobalamin from cob(II)yrinate a,c-diamide: step 5/7.</text>
</comment>
<evidence type="ECO:0000256" key="18">
    <source>
        <dbReference type="PIRSR" id="PIRSR006135-1"/>
    </source>
</evidence>
<dbReference type="Pfam" id="PF02283">
    <property type="entry name" value="CobU"/>
    <property type="match status" value="1"/>
</dbReference>
<evidence type="ECO:0000313" key="20">
    <source>
        <dbReference type="EMBL" id="AEA34277.1"/>
    </source>
</evidence>
<proteinExistence type="inferred from homology"/>
<name>F2LXG3_HIPMA</name>
<dbReference type="GO" id="GO:0005524">
    <property type="term" value="F:ATP binding"/>
    <property type="evidence" value="ECO:0007669"/>
    <property type="project" value="UniProtKB-KW"/>
</dbReference>
<dbReference type="InParanoid" id="F2LXG3"/>
<feature type="binding site" evidence="19">
    <location>
        <begin position="32"/>
        <end position="34"/>
    </location>
    <ligand>
        <name>GTP</name>
        <dbReference type="ChEBI" id="CHEBI:37565"/>
    </ligand>
</feature>
<evidence type="ECO:0000256" key="13">
    <source>
        <dbReference type="ARBA" id="ARBA00022777"/>
    </source>
</evidence>
<evidence type="ECO:0000256" key="1">
    <source>
        <dbReference type="ARBA" id="ARBA00000312"/>
    </source>
</evidence>
<feature type="binding site" evidence="19">
    <location>
        <position position="60"/>
    </location>
    <ligand>
        <name>GTP</name>
        <dbReference type="ChEBI" id="CHEBI:37565"/>
    </ligand>
</feature>
<dbReference type="STRING" id="760142.Hipma_1320"/>
<feature type="binding site" evidence="19">
    <location>
        <begin position="49"/>
        <end position="52"/>
    </location>
    <ligand>
        <name>GTP</name>
        <dbReference type="ChEBI" id="CHEBI:37565"/>
    </ligand>
</feature>
<evidence type="ECO:0000256" key="5">
    <source>
        <dbReference type="ARBA" id="ARBA00004692"/>
    </source>
</evidence>
<sequence>MAITLITGGVRSGKSRYALKMALSYKRRLFIATAVAFDDEMKKRIEKHKQERGNLFKTIEEPVYLSRALDGANNFDVCLIDCLTVWVSNLLFYKKEAQIEAFFKALDKITSDVVVVSNEVGLGIMPDNTLSRRYVDLLGEVNQKLADVSDRVVFMISGQPLNVKS</sequence>
<dbReference type="Proteomes" id="UP000008139">
    <property type="component" value="Chromosome"/>
</dbReference>
<reference evidence="21" key="2">
    <citation type="submission" date="2011-03" db="EMBL/GenBank/DDBJ databases">
        <title>The complete genome of Hippea maritima DSM 10411.</title>
        <authorList>
            <consortium name="US DOE Joint Genome Institute (JGI-PGF)"/>
            <person name="Lucas S."/>
            <person name="Copeland A."/>
            <person name="Lapidus A."/>
            <person name="Bruce D."/>
            <person name="Goodwin L."/>
            <person name="Pitluck S."/>
            <person name="Peters L."/>
            <person name="Kyrpides N."/>
            <person name="Mavromatis K."/>
            <person name="Pagani I."/>
            <person name="Ivanova N."/>
            <person name="Mikhailova N."/>
            <person name="Lu M."/>
            <person name="Detter J.C."/>
            <person name="Tapia R."/>
            <person name="Han C."/>
            <person name="Land M."/>
            <person name="Hauser L."/>
            <person name="Markowitz V."/>
            <person name="Cheng J.-F."/>
            <person name="Hugenholtz P."/>
            <person name="Woyke T."/>
            <person name="Wu D."/>
            <person name="Spring S."/>
            <person name="Schroeder M."/>
            <person name="Brambilla E."/>
            <person name="Klenk H.-P."/>
            <person name="Eisen J.A."/>
        </authorList>
    </citation>
    <scope>NUCLEOTIDE SEQUENCE [LARGE SCALE GENOMIC DNA]</scope>
    <source>
        <strain evidence="21">ATCC 700847 / DSM 10411 / MH2</strain>
    </source>
</reference>
<evidence type="ECO:0000256" key="3">
    <source>
        <dbReference type="ARBA" id="ARBA00001522"/>
    </source>
</evidence>
<feature type="binding site" evidence="19">
    <location>
        <position position="81"/>
    </location>
    <ligand>
        <name>GTP</name>
        <dbReference type="ChEBI" id="CHEBI:37565"/>
    </ligand>
</feature>
<dbReference type="PANTHER" id="PTHR34848:SF1">
    <property type="entry name" value="BIFUNCTIONAL ADENOSYLCOBALAMIN BIOSYNTHESIS PROTEIN COBU"/>
    <property type="match status" value="1"/>
</dbReference>
<evidence type="ECO:0000256" key="9">
    <source>
        <dbReference type="ARBA" id="ARBA00012523"/>
    </source>
</evidence>
<comment type="pathway">
    <text evidence="5">Cofactor biosynthesis; adenosylcobalamin biosynthesis; adenosylcobalamin from cob(II)yrinate a,c-diamide: step 6/7.</text>
</comment>
<evidence type="ECO:0000256" key="2">
    <source>
        <dbReference type="ARBA" id="ARBA00000711"/>
    </source>
</evidence>
<dbReference type="SUPFAM" id="SSF52540">
    <property type="entry name" value="P-loop containing nucleoside triphosphate hydrolases"/>
    <property type="match status" value="1"/>
</dbReference>
<evidence type="ECO:0000256" key="4">
    <source>
        <dbReference type="ARBA" id="ARBA00003889"/>
    </source>
</evidence>
<feature type="active site" description="GMP-histidine intermediate" evidence="18">
    <location>
        <position position="48"/>
    </location>
</feature>
<dbReference type="RefSeq" id="WP_013682309.1">
    <property type="nucleotide sequence ID" value="NC_015318.1"/>
</dbReference>
<dbReference type="GO" id="GO:0043752">
    <property type="term" value="F:adenosylcobinamide kinase activity"/>
    <property type="evidence" value="ECO:0007669"/>
    <property type="project" value="UniProtKB-EC"/>
</dbReference>
<evidence type="ECO:0000256" key="8">
    <source>
        <dbReference type="ARBA" id="ARBA00012016"/>
    </source>
</evidence>
<protein>
    <recommendedName>
        <fullName evidence="16">Adenosylcobinamide kinase</fullName>
        <ecNumber evidence="8">2.7.1.156</ecNumber>
        <ecNumber evidence="9">2.7.7.62</ecNumber>
    </recommendedName>
    <alternativeName>
        <fullName evidence="17">Adenosylcobinamide-phosphate guanylyltransferase</fullName>
    </alternativeName>
</protein>
<keyword evidence="14" id="KW-0067">ATP-binding</keyword>
<reference evidence="20 21" key="1">
    <citation type="journal article" date="2011" name="Stand. Genomic Sci.">
        <title>Complete genome sequence of the thermophilic sulfur-reducer Hippea maritima type strain (MH(2)).</title>
        <authorList>
            <person name="Huntemann M."/>
            <person name="Lu M."/>
            <person name="Nolan M."/>
            <person name="Lapidus A."/>
            <person name="Lucas S."/>
            <person name="Hammon N."/>
            <person name="Deshpande S."/>
            <person name="Cheng J.F."/>
            <person name="Tapia R."/>
            <person name="Han C."/>
            <person name="Goodwin L."/>
            <person name="Pitluck S."/>
            <person name="Liolios K."/>
            <person name="Pagani I."/>
            <person name="Ivanova N."/>
            <person name="Ovchinikova G."/>
            <person name="Pati A."/>
            <person name="Chen A."/>
            <person name="Palaniappan K."/>
            <person name="Land M."/>
            <person name="Hauser L."/>
            <person name="Jeffries C.D."/>
            <person name="Detter J.C."/>
            <person name="Brambilla E.M."/>
            <person name="Rohde M."/>
            <person name="Spring S."/>
            <person name="Goker M."/>
            <person name="Woyke T."/>
            <person name="Bristow J."/>
            <person name="Eisen J.A."/>
            <person name="Markowitz V."/>
            <person name="Hugenholtz P."/>
            <person name="Kyrpides N.C."/>
            <person name="Klenk H.P."/>
            <person name="Mavromatis K."/>
        </authorList>
    </citation>
    <scope>NUCLEOTIDE SEQUENCE [LARGE SCALE GENOMIC DNA]</scope>
    <source>
        <strain evidence="21">ATCC 700847 / DSM 10411 / MH2</strain>
    </source>
</reference>
<comment type="catalytic activity">
    <reaction evidence="2">
        <text>adenosylcob(III)inamide phosphate + GTP + H(+) = adenosylcob(III)inamide-GDP + diphosphate</text>
        <dbReference type="Rhea" id="RHEA:22712"/>
        <dbReference type="ChEBI" id="CHEBI:15378"/>
        <dbReference type="ChEBI" id="CHEBI:33019"/>
        <dbReference type="ChEBI" id="CHEBI:37565"/>
        <dbReference type="ChEBI" id="CHEBI:58502"/>
        <dbReference type="ChEBI" id="CHEBI:60487"/>
        <dbReference type="EC" id="2.7.7.62"/>
    </reaction>
</comment>
<comment type="similarity">
    <text evidence="7">Belongs to the CobU/CobP family.</text>
</comment>
<evidence type="ECO:0000256" key="7">
    <source>
        <dbReference type="ARBA" id="ARBA00007490"/>
    </source>
</evidence>
<evidence type="ECO:0000256" key="19">
    <source>
        <dbReference type="PIRSR" id="PIRSR006135-2"/>
    </source>
</evidence>
<keyword evidence="20" id="KW-0548">Nucleotidyltransferase</keyword>
<dbReference type="GO" id="GO:0008820">
    <property type="term" value="F:cobinamide phosphate guanylyltransferase activity"/>
    <property type="evidence" value="ECO:0007669"/>
    <property type="project" value="UniProtKB-EC"/>
</dbReference>
<dbReference type="HOGENOM" id="CLU_094161_0_1_7"/>
<evidence type="ECO:0000256" key="16">
    <source>
        <dbReference type="ARBA" id="ARBA00029570"/>
    </source>
</evidence>
<dbReference type="GO" id="GO:0009236">
    <property type="term" value="P:cobalamin biosynthetic process"/>
    <property type="evidence" value="ECO:0007669"/>
    <property type="project" value="UniProtKB-UniPathway"/>
</dbReference>
<dbReference type="Gene3D" id="3.40.50.300">
    <property type="entry name" value="P-loop containing nucleotide triphosphate hydrolases"/>
    <property type="match status" value="1"/>
</dbReference>
<evidence type="ECO:0000313" key="21">
    <source>
        <dbReference type="Proteomes" id="UP000008139"/>
    </source>
</evidence>
<comment type="catalytic activity">
    <reaction evidence="1">
        <text>adenosylcob(III)inamide + ATP = adenosylcob(III)inamide phosphate + ADP + H(+)</text>
        <dbReference type="Rhea" id="RHEA:15769"/>
        <dbReference type="ChEBI" id="CHEBI:2480"/>
        <dbReference type="ChEBI" id="CHEBI:15378"/>
        <dbReference type="ChEBI" id="CHEBI:30616"/>
        <dbReference type="ChEBI" id="CHEBI:58502"/>
        <dbReference type="ChEBI" id="CHEBI:456216"/>
        <dbReference type="EC" id="2.7.1.156"/>
    </reaction>
</comment>
<keyword evidence="13" id="KW-0418">Kinase</keyword>
<evidence type="ECO:0000256" key="14">
    <source>
        <dbReference type="ARBA" id="ARBA00022840"/>
    </source>
</evidence>
<dbReference type="InterPro" id="IPR027417">
    <property type="entry name" value="P-loop_NTPase"/>
</dbReference>
<evidence type="ECO:0000256" key="15">
    <source>
        <dbReference type="ARBA" id="ARBA00023134"/>
    </source>
</evidence>
<keyword evidence="11 20" id="KW-0808">Transferase</keyword>
<dbReference type="EMBL" id="CP002606">
    <property type="protein sequence ID" value="AEA34277.1"/>
    <property type="molecule type" value="Genomic_DNA"/>
</dbReference>
<dbReference type="AlphaFoldDB" id="F2LXG3"/>
<dbReference type="eggNOG" id="COG2087">
    <property type="taxonomic scope" value="Bacteria"/>
</dbReference>
<keyword evidence="21" id="KW-1185">Reference proteome</keyword>
<evidence type="ECO:0000256" key="6">
    <source>
        <dbReference type="ARBA" id="ARBA00005159"/>
    </source>
</evidence>
<dbReference type="PIRSF" id="PIRSF006135">
    <property type="entry name" value="CobU"/>
    <property type="match status" value="1"/>
</dbReference>
<dbReference type="InterPro" id="IPR003203">
    <property type="entry name" value="CobU/CobP"/>
</dbReference>
<dbReference type="UniPathway" id="UPA00148">
    <property type="reaction ID" value="UER00236"/>
</dbReference>
<comment type="function">
    <text evidence="4">Catalyzes ATP-dependent phosphorylation of adenosylcobinamide and addition of GMP to adenosylcobinamide phosphate.</text>
</comment>
<evidence type="ECO:0000256" key="10">
    <source>
        <dbReference type="ARBA" id="ARBA00022573"/>
    </source>
</evidence>
<keyword evidence="12 19" id="KW-0547">Nucleotide-binding</keyword>
<keyword evidence="10" id="KW-0169">Cobalamin biosynthesis</keyword>
<comment type="catalytic activity">
    <reaction evidence="3">
        <text>adenosylcob(III)inamide + GTP = adenosylcob(III)inamide phosphate + GDP + H(+)</text>
        <dbReference type="Rhea" id="RHEA:15765"/>
        <dbReference type="ChEBI" id="CHEBI:2480"/>
        <dbReference type="ChEBI" id="CHEBI:15378"/>
        <dbReference type="ChEBI" id="CHEBI:37565"/>
        <dbReference type="ChEBI" id="CHEBI:58189"/>
        <dbReference type="ChEBI" id="CHEBI:58502"/>
        <dbReference type="EC" id="2.7.1.156"/>
    </reaction>
</comment>
<feature type="binding site" evidence="19">
    <location>
        <begin position="8"/>
        <end position="15"/>
    </location>
    <ligand>
        <name>GTP</name>
        <dbReference type="ChEBI" id="CHEBI:37565"/>
    </ligand>
</feature>
<dbReference type="NCBIfam" id="NF004469">
    <property type="entry name" value="PRK05800.1"/>
    <property type="match status" value="1"/>
</dbReference>
<dbReference type="PANTHER" id="PTHR34848">
    <property type="match status" value="1"/>
</dbReference>
<accession>F2LXG3</accession>
<dbReference type="OrthoDB" id="9788370at2"/>
<dbReference type="EC" id="2.7.1.156" evidence="8"/>
<dbReference type="CDD" id="cd00544">
    <property type="entry name" value="CobU"/>
    <property type="match status" value="1"/>
</dbReference>
<dbReference type="KEGG" id="hmr:Hipma_1320"/>
<organism evidence="20 21">
    <name type="scientific">Hippea maritima (strain ATCC 700847 / DSM 10411 / MH2)</name>
    <dbReference type="NCBI Taxonomy" id="760142"/>
    <lineage>
        <taxon>Bacteria</taxon>
        <taxon>Pseudomonadati</taxon>
        <taxon>Campylobacterota</taxon>
        <taxon>Desulfurellia</taxon>
        <taxon>Desulfurellales</taxon>
        <taxon>Hippeaceae</taxon>
        <taxon>Hippea</taxon>
    </lineage>
</organism>
<gene>
    <name evidence="20" type="ordered locus">Hipma_1320</name>
</gene>
<dbReference type="GO" id="GO:0005525">
    <property type="term" value="F:GTP binding"/>
    <property type="evidence" value="ECO:0007669"/>
    <property type="project" value="UniProtKB-KW"/>
</dbReference>
<dbReference type="FunCoup" id="F2LXG3">
    <property type="interactions" value="156"/>
</dbReference>
<keyword evidence="15 19" id="KW-0342">GTP-binding</keyword>